<name>A0AA37Q7W4_9BACT</name>
<gene>
    <name evidence="2" type="ORF">rosag_47320</name>
</gene>
<feature type="compositionally biased region" description="Low complexity" evidence="1">
    <location>
        <begin position="69"/>
        <end position="87"/>
    </location>
</feature>
<comment type="caution">
    <text evidence="2">The sequence shown here is derived from an EMBL/GenBank/DDBJ whole genome shotgun (WGS) entry which is preliminary data.</text>
</comment>
<proteinExistence type="predicted"/>
<dbReference type="EMBL" id="BRXS01000008">
    <property type="protein sequence ID" value="GLC28219.1"/>
    <property type="molecule type" value="Genomic_DNA"/>
</dbReference>
<evidence type="ECO:0000313" key="2">
    <source>
        <dbReference type="EMBL" id="GLC28219.1"/>
    </source>
</evidence>
<dbReference type="Proteomes" id="UP001161325">
    <property type="component" value="Unassembled WGS sequence"/>
</dbReference>
<organism evidence="2 3">
    <name type="scientific">Roseisolibacter agri</name>
    <dbReference type="NCBI Taxonomy" id="2014610"/>
    <lineage>
        <taxon>Bacteria</taxon>
        <taxon>Pseudomonadati</taxon>
        <taxon>Gemmatimonadota</taxon>
        <taxon>Gemmatimonadia</taxon>
        <taxon>Gemmatimonadales</taxon>
        <taxon>Gemmatimonadaceae</taxon>
        <taxon>Roseisolibacter</taxon>
    </lineage>
</organism>
<evidence type="ECO:0000256" key="1">
    <source>
        <dbReference type="SAM" id="MobiDB-lite"/>
    </source>
</evidence>
<dbReference type="AlphaFoldDB" id="A0AA37Q7W4"/>
<reference evidence="2" key="1">
    <citation type="submission" date="2022-08" db="EMBL/GenBank/DDBJ databases">
        <title>Draft genome sequencing of Roseisolibacter agri AW1220.</title>
        <authorList>
            <person name="Tobiishi Y."/>
            <person name="Tonouchi A."/>
        </authorList>
    </citation>
    <scope>NUCLEOTIDE SEQUENCE</scope>
    <source>
        <strain evidence="2">AW1220</strain>
    </source>
</reference>
<sequence>MTAVPVAHLMRGHPDGTGPAARRTPDGSPGEGRRGQGAFGKGVSDSMGTTVFASLSVTRDVQRGTARHGTGSWATAAATGAPVAWAA</sequence>
<feature type="region of interest" description="Disordered" evidence="1">
    <location>
        <begin position="1"/>
        <end position="46"/>
    </location>
</feature>
<accession>A0AA37Q7W4</accession>
<keyword evidence="3" id="KW-1185">Reference proteome</keyword>
<protein>
    <submittedName>
        <fullName evidence="2">Uncharacterized protein</fullName>
    </submittedName>
</protein>
<feature type="region of interest" description="Disordered" evidence="1">
    <location>
        <begin position="63"/>
        <end position="87"/>
    </location>
</feature>
<evidence type="ECO:0000313" key="3">
    <source>
        <dbReference type="Proteomes" id="UP001161325"/>
    </source>
</evidence>